<name>A0A5P8W4T0_9NOSO</name>
<organism evidence="2 3">
    <name type="scientific">Nostoc sphaeroides CCNUC1</name>
    <dbReference type="NCBI Taxonomy" id="2653204"/>
    <lineage>
        <taxon>Bacteria</taxon>
        <taxon>Bacillati</taxon>
        <taxon>Cyanobacteriota</taxon>
        <taxon>Cyanophyceae</taxon>
        <taxon>Nostocales</taxon>
        <taxon>Nostocaceae</taxon>
        <taxon>Nostoc</taxon>
    </lineage>
</organism>
<proteinExistence type="predicted"/>
<evidence type="ECO:0000313" key="3">
    <source>
        <dbReference type="Proteomes" id="UP000326678"/>
    </source>
</evidence>
<keyword evidence="3" id="KW-1185">Reference proteome</keyword>
<sequence>MWDGRLARPLVEGRQDARPTRVLTKLSWQSADQTADRQPNQRTKLKSRCKLQSQTFIFLHNSS</sequence>
<reference evidence="2 3" key="1">
    <citation type="submission" date="2019-10" db="EMBL/GenBank/DDBJ databases">
        <title>Genomic and transcriptomic insights into the perfect genentic adaptation of a filamentous nitrogen-fixing cyanobacterium to rice fields.</title>
        <authorList>
            <person name="Chen Z."/>
        </authorList>
    </citation>
    <scope>NUCLEOTIDE SEQUENCE [LARGE SCALE GENOMIC DNA]</scope>
    <source>
        <strain evidence="2">CCNUC1</strain>
    </source>
</reference>
<dbReference type="AlphaFoldDB" id="A0A5P8W4T0"/>
<gene>
    <name evidence="2" type="ORF">GXM_05237</name>
</gene>
<dbReference type="Proteomes" id="UP000326678">
    <property type="component" value="Chromosome Gxm1"/>
</dbReference>
<protein>
    <submittedName>
        <fullName evidence="2">Uncharacterized protein</fullName>
    </submittedName>
</protein>
<dbReference type="KEGG" id="nsh:GXM_05237"/>
<feature type="compositionally biased region" description="Polar residues" evidence="1">
    <location>
        <begin position="26"/>
        <end position="42"/>
    </location>
</feature>
<feature type="region of interest" description="Disordered" evidence="1">
    <location>
        <begin position="22"/>
        <end position="46"/>
    </location>
</feature>
<accession>A0A5P8W4T0</accession>
<dbReference type="EMBL" id="CP045226">
    <property type="protein sequence ID" value="QFS47745.1"/>
    <property type="molecule type" value="Genomic_DNA"/>
</dbReference>
<evidence type="ECO:0000313" key="2">
    <source>
        <dbReference type="EMBL" id="QFS47745.1"/>
    </source>
</evidence>
<evidence type="ECO:0000256" key="1">
    <source>
        <dbReference type="SAM" id="MobiDB-lite"/>
    </source>
</evidence>